<feature type="transmembrane region" description="Helical" evidence="2">
    <location>
        <begin position="96"/>
        <end position="115"/>
    </location>
</feature>
<reference evidence="3" key="1">
    <citation type="submission" date="2021-06" db="EMBL/GenBank/DDBJ databases">
        <authorList>
            <person name="Kallberg Y."/>
            <person name="Tangrot J."/>
            <person name="Rosling A."/>
        </authorList>
    </citation>
    <scope>NUCLEOTIDE SEQUENCE</scope>
    <source>
        <strain evidence="3">IA702</strain>
    </source>
</reference>
<evidence type="ECO:0000256" key="1">
    <source>
        <dbReference type="SAM" id="MobiDB-lite"/>
    </source>
</evidence>
<evidence type="ECO:0000256" key="2">
    <source>
        <dbReference type="SAM" id="Phobius"/>
    </source>
</evidence>
<feature type="region of interest" description="Disordered" evidence="1">
    <location>
        <begin position="1"/>
        <end position="29"/>
    </location>
</feature>
<evidence type="ECO:0000313" key="4">
    <source>
        <dbReference type="Proteomes" id="UP000789572"/>
    </source>
</evidence>
<dbReference type="EMBL" id="CAJVPJ010002235">
    <property type="protein sequence ID" value="CAG8616436.1"/>
    <property type="molecule type" value="Genomic_DNA"/>
</dbReference>
<gene>
    <name evidence="3" type="ORF">POCULU_LOCUS8207</name>
</gene>
<feature type="compositionally biased region" description="Basic and acidic residues" evidence="1">
    <location>
        <begin position="1"/>
        <end position="11"/>
    </location>
</feature>
<sequence>MTQLLKKDVSPKHAAPNPADSHRPDSVYRPNPFPIDPIMGYPSAPVATYHYPPPHADSNYDDNVPPPQYSSYDVNTSSYSHPYTYSQPSDGYDTSTLLASIGALAFIAAASSASHVSTPPDLRPGVVGLYIVSVISCLVGLFYVCKYFSRRFGRNRKLRRWIMLLIDFVLAFAWGILGYFLIVKFKCPPGGHNGW</sequence>
<feature type="transmembrane region" description="Helical" evidence="2">
    <location>
        <begin position="127"/>
        <end position="149"/>
    </location>
</feature>
<name>A0A9N9GPD8_9GLOM</name>
<dbReference type="AlphaFoldDB" id="A0A9N9GPD8"/>
<evidence type="ECO:0000313" key="3">
    <source>
        <dbReference type="EMBL" id="CAG8616436.1"/>
    </source>
</evidence>
<keyword evidence="4" id="KW-1185">Reference proteome</keyword>
<proteinExistence type="predicted"/>
<feature type="transmembrane region" description="Helical" evidence="2">
    <location>
        <begin position="161"/>
        <end position="182"/>
    </location>
</feature>
<keyword evidence="2" id="KW-1133">Transmembrane helix</keyword>
<keyword evidence="2" id="KW-0472">Membrane</keyword>
<dbReference type="Proteomes" id="UP000789572">
    <property type="component" value="Unassembled WGS sequence"/>
</dbReference>
<keyword evidence="2" id="KW-0812">Transmembrane</keyword>
<comment type="caution">
    <text evidence="3">The sequence shown here is derived from an EMBL/GenBank/DDBJ whole genome shotgun (WGS) entry which is preliminary data.</text>
</comment>
<protein>
    <submittedName>
        <fullName evidence="3">11215_t:CDS:1</fullName>
    </submittedName>
</protein>
<dbReference type="OrthoDB" id="3253553at2759"/>
<organism evidence="3 4">
    <name type="scientific">Paraglomus occultum</name>
    <dbReference type="NCBI Taxonomy" id="144539"/>
    <lineage>
        <taxon>Eukaryota</taxon>
        <taxon>Fungi</taxon>
        <taxon>Fungi incertae sedis</taxon>
        <taxon>Mucoromycota</taxon>
        <taxon>Glomeromycotina</taxon>
        <taxon>Glomeromycetes</taxon>
        <taxon>Paraglomerales</taxon>
        <taxon>Paraglomeraceae</taxon>
        <taxon>Paraglomus</taxon>
    </lineage>
</organism>
<accession>A0A9N9GPD8</accession>